<evidence type="ECO:0000313" key="1">
    <source>
        <dbReference type="EMBL" id="PKA63510.1"/>
    </source>
</evidence>
<organism evidence="1 2">
    <name type="scientific">Apostasia shenzhenica</name>
    <dbReference type="NCBI Taxonomy" id="1088818"/>
    <lineage>
        <taxon>Eukaryota</taxon>
        <taxon>Viridiplantae</taxon>
        <taxon>Streptophyta</taxon>
        <taxon>Embryophyta</taxon>
        <taxon>Tracheophyta</taxon>
        <taxon>Spermatophyta</taxon>
        <taxon>Magnoliopsida</taxon>
        <taxon>Liliopsida</taxon>
        <taxon>Asparagales</taxon>
        <taxon>Orchidaceae</taxon>
        <taxon>Apostasioideae</taxon>
        <taxon>Apostasia</taxon>
    </lineage>
</organism>
<protein>
    <submittedName>
        <fullName evidence="1">Ribonuclease H protein</fullName>
    </submittedName>
</protein>
<dbReference type="PANTHER" id="PTHR33116:SF86">
    <property type="entry name" value="REVERSE TRANSCRIPTASE DOMAIN-CONTAINING PROTEIN"/>
    <property type="match status" value="1"/>
</dbReference>
<reference evidence="1 2" key="1">
    <citation type="journal article" date="2017" name="Nature">
        <title>The Apostasia genome and the evolution of orchids.</title>
        <authorList>
            <person name="Zhang G.Q."/>
            <person name="Liu K.W."/>
            <person name="Li Z."/>
            <person name="Lohaus R."/>
            <person name="Hsiao Y.Y."/>
            <person name="Niu S.C."/>
            <person name="Wang J.Y."/>
            <person name="Lin Y.C."/>
            <person name="Xu Q."/>
            <person name="Chen L.J."/>
            <person name="Yoshida K."/>
            <person name="Fujiwara S."/>
            <person name="Wang Z.W."/>
            <person name="Zhang Y.Q."/>
            <person name="Mitsuda N."/>
            <person name="Wang M."/>
            <person name="Liu G.H."/>
            <person name="Pecoraro L."/>
            <person name="Huang H.X."/>
            <person name="Xiao X.J."/>
            <person name="Lin M."/>
            <person name="Wu X.Y."/>
            <person name="Wu W.L."/>
            <person name="Chen Y.Y."/>
            <person name="Chang S.B."/>
            <person name="Sakamoto S."/>
            <person name="Ohme-Takagi M."/>
            <person name="Yagi M."/>
            <person name="Zeng S.J."/>
            <person name="Shen C.Y."/>
            <person name="Yeh C.M."/>
            <person name="Luo Y.B."/>
            <person name="Tsai W.C."/>
            <person name="Van de Peer Y."/>
            <person name="Liu Z.J."/>
        </authorList>
    </citation>
    <scope>NUCLEOTIDE SEQUENCE [LARGE SCALE GENOMIC DNA]</scope>
    <source>
        <strain evidence="2">cv. Shenzhen</strain>
        <tissue evidence="1">Stem</tissue>
    </source>
</reference>
<accession>A0A2I0B6V4</accession>
<evidence type="ECO:0000313" key="2">
    <source>
        <dbReference type="Proteomes" id="UP000236161"/>
    </source>
</evidence>
<dbReference type="Proteomes" id="UP000236161">
    <property type="component" value="Unassembled WGS sequence"/>
</dbReference>
<keyword evidence="2" id="KW-1185">Reference proteome</keyword>
<dbReference type="OrthoDB" id="784234at2759"/>
<gene>
    <name evidence="1" type="ORF">AXF42_Ash005405</name>
</gene>
<dbReference type="AlphaFoldDB" id="A0A2I0B6V4"/>
<proteinExistence type="predicted"/>
<dbReference type="PANTHER" id="PTHR33116">
    <property type="entry name" value="REVERSE TRANSCRIPTASE ZINC-BINDING DOMAIN-CONTAINING PROTEIN-RELATED-RELATED"/>
    <property type="match status" value="1"/>
</dbReference>
<dbReference type="STRING" id="1088818.A0A2I0B6V4"/>
<sequence length="141" mass="16128">MFAPATCRAVKIINSIFDTYCSWSGQKINKAKSFIYFNKKIKKSRKCMIANKWGFRTQAESKYLGIPLISRKPVKADFQHIIDLVRGKISSWESKSLSLAGRVTLINSVLTSISIFSLSHTFVSDNVMAEIKKLIRHFFME</sequence>
<dbReference type="EMBL" id="KZ451908">
    <property type="protein sequence ID" value="PKA63510.1"/>
    <property type="molecule type" value="Genomic_DNA"/>
</dbReference>
<name>A0A2I0B6V4_9ASPA</name>